<dbReference type="InterPro" id="IPR016054">
    <property type="entry name" value="LY6_UPA_recep-like"/>
</dbReference>
<dbReference type="SUPFAM" id="SSF57302">
    <property type="entry name" value="Snake toxin-like"/>
    <property type="match status" value="1"/>
</dbReference>
<evidence type="ECO:0000313" key="3">
    <source>
        <dbReference type="WBParaSite" id="L893_g31428.t1"/>
    </source>
</evidence>
<protein>
    <submittedName>
        <fullName evidence="3">UPAR/Ly6 domain-containing protein</fullName>
    </submittedName>
</protein>
<accession>A0A1I7ZZC9</accession>
<dbReference type="WBParaSite" id="L893_g31428.t1">
    <property type="protein sequence ID" value="L893_g31428.t1"/>
    <property type="gene ID" value="L893_g31428"/>
</dbReference>
<proteinExistence type="predicted"/>
<name>A0A1I7ZZC9_9BILA</name>
<feature type="domain" description="UPAR/Ly6" evidence="1">
    <location>
        <begin position="83"/>
        <end position="136"/>
    </location>
</feature>
<organism evidence="2 3">
    <name type="scientific">Steinernema glaseri</name>
    <dbReference type="NCBI Taxonomy" id="37863"/>
    <lineage>
        <taxon>Eukaryota</taxon>
        <taxon>Metazoa</taxon>
        <taxon>Ecdysozoa</taxon>
        <taxon>Nematoda</taxon>
        <taxon>Chromadorea</taxon>
        <taxon>Rhabditida</taxon>
        <taxon>Tylenchina</taxon>
        <taxon>Panagrolaimomorpha</taxon>
        <taxon>Strongyloidoidea</taxon>
        <taxon>Steinernematidae</taxon>
        <taxon>Steinernema</taxon>
    </lineage>
</organism>
<dbReference type="Pfam" id="PF00021">
    <property type="entry name" value="UPAR_LY6"/>
    <property type="match status" value="1"/>
</dbReference>
<sequence length="158" mass="16658">MQSCPENLPKNPCKTGKHFLRDQPGPDGLKVSSGCCSDSLCNEDQEKLEASVKRHPTTQCYLEVGASVDGMSIGIEWNLTCSGAYCLSLRASDGSRKVSTKSCGEAMGCTGVGDIDRVEGGATVTGRCCKGDFCNHGAALPVVTLSAVAVAFLKLFMW</sequence>
<evidence type="ECO:0000313" key="2">
    <source>
        <dbReference type="Proteomes" id="UP000095287"/>
    </source>
</evidence>
<dbReference type="Gene3D" id="2.10.60.10">
    <property type="entry name" value="CD59"/>
    <property type="match status" value="1"/>
</dbReference>
<keyword evidence="2" id="KW-1185">Reference proteome</keyword>
<evidence type="ECO:0000259" key="1">
    <source>
        <dbReference type="Pfam" id="PF00021"/>
    </source>
</evidence>
<reference evidence="3" key="1">
    <citation type="submission" date="2016-11" db="UniProtKB">
        <authorList>
            <consortium name="WormBaseParasite"/>
        </authorList>
    </citation>
    <scope>IDENTIFICATION</scope>
</reference>
<dbReference type="Proteomes" id="UP000095287">
    <property type="component" value="Unplaced"/>
</dbReference>
<dbReference type="AlphaFoldDB" id="A0A1I7ZZC9"/>
<dbReference type="InterPro" id="IPR045860">
    <property type="entry name" value="Snake_toxin-like_sf"/>
</dbReference>